<reference evidence="3" key="1">
    <citation type="journal article" date="2019" name="Int. J. Syst. Evol. Microbiol.">
        <title>The Global Catalogue of Microorganisms (GCM) 10K type strain sequencing project: providing services to taxonomists for standard genome sequencing and annotation.</title>
        <authorList>
            <consortium name="The Broad Institute Genomics Platform"/>
            <consortium name="The Broad Institute Genome Sequencing Center for Infectious Disease"/>
            <person name="Wu L."/>
            <person name="Ma J."/>
        </authorList>
    </citation>
    <scope>NUCLEOTIDE SEQUENCE [LARGE SCALE GENOMIC DNA]</scope>
    <source>
        <strain evidence="3">JCM 17805</strain>
    </source>
</reference>
<evidence type="ECO:0000256" key="1">
    <source>
        <dbReference type="SAM" id="SignalP"/>
    </source>
</evidence>
<dbReference type="EMBL" id="BAABFL010000429">
    <property type="protein sequence ID" value="GAA4650954.1"/>
    <property type="molecule type" value="Genomic_DNA"/>
</dbReference>
<evidence type="ECO:0000313" key="3">
    <source>
        <dbReference type="Proteomes" id="UP001500604"/>
    </source>
</evidence>
<comment type="caution">
    <text evidence="2">The sequence shown here is derived from an EMBL/GenBank/DDBJ whole genome shotgun (WGS) entry which is preliminary data.</text>
</comment>
<keyword evidence="3" id="KW-1185">Reference proteome</keyword>
<organism evidence="2 3">
    <name type="scientific">Kistimonas scapharcae</name>
    <dbReference type="NCBI Taxonomy" id="1036133"/>
    <lineage>
        <taxon>Bacteria</taxon>
        <taxon>Pseudomonadati</taxon>
        <taxon>Pseudomonadota</taxon>
        <taxon>Gammaproteobacteria</taxon>
        <taxon>Oceanospirillales</taxon>
        <taxon>Endozoicomonadaceae</taxon>
        <taxon>Kistimonas</taxon>
    </lineage>
</organism>
<proteinExistence type="predicted"/>
<feature type="chain" id="PRO_5045235276" evidence="1">
    <location>
        <begin position="22"/>
        <end position="262"/>
    </location>
</feature>
<sequence>MMRRLLLVLLATVCLAQAAVAAERQIQNISLFRADSNEVARLVKPLLSKDSIVMPYRENLVLRVTDEEFEAVKALVSKLDSPPHQLMITVRTPGGKTLAGRTIGVDGVVSSDGQGQGSIVISTGSSQSKRRGEQTVRATEGLPAYISVGRELPVRTDMFDEYGRYRTKTDYKTAERGFYASARVQGEQVVLDIYHADDSVRHDGESFDRRKVDTQVSGKVGEWLTVSSTSREGTGRTSGFNVRRYSTVDAVYEVQVKVDVLE</sequence>
<evidence type="ECO:0000313" key="2">
    <source>
        <dbReference type="EMBL" id="GAA4650954.1"/>
    </source>
</evidence>
<keyword evidence="1" id="KW-0732">Signal</keyword>
<name>A0ABP8V6B6_9GAMM</name>
<feature type="signal peptide" evidence="1">
    <location>
        <begin position="1"/>
        <end position="21"/>
    </location>
</feature>
<protein>
    <submittedName>
        <fullName evidence="2">Secretin N-terminal domain-containing protein</fullName>
    </submittedName>
</protein>
<dbReference type="Proteomes" id="UP001500604">
    <property type="component" value="Unassembled WGS sequence"/>
</dbReference>
<accession>A0ABP8V6B6</accession>
<gene>
    <name evidence="2" type="ORF">GCM10023116_32370</name>
</gene>